<sequence>MDTSNQHTFDLLTAWGEIEDKIIASHVRPFIKLAKSRSGKQDRVIQRALPKEVSERMKEPMHKQVRESGVICALHYIYKVIRVGVRVCIRDNAVTAFIPFANADYLSNWADVIRFEKRHRDKQGHLVHLTTDRVDEYVREKMRHLKEVRPIEFDKTKWSANAFFVNSSKRDDVWGTHSLSEFYDMINTTLRSHQVSDCIFFLNKRDFPLLRKDLHEPSDYLDLPFPIAEDWRLASEPQHYFNADKLQNDWDSKIPTAFFRGSLTGRVDPQLNPRAILATLDAKWAFKKYLTTADGRKIPLLDAGITSWNLVDKVNSDGVVTFTHPGEMPFKKANRVSMDESVRNNLSNLEERIRWCIANDVKCKEIVARAKAFSNKYFTQKVITKYVASTLLQPRAQSC</sequence>
<reference evidence="2" key="1">
    <citation type="submission" date="2023-04" db="EMBL/GenBank/DDBJ databases">
        <title>Phytophthora lilii NBRC 32176.</title>
        <authorList>
            <person name="Ichikawa N."/>
            <person name="Sato H."/>
            <person name="Tonouchi N."/>
        </authorList>
    </citation>
    <scope>NUCLEOTIDE SEQUENCE</scope>
    <source>
        <strain evidence="2">NBRC 32176</strain>
    </source>
</reference>
<gene>
    <name evidence="2" type="ORF">Plil01_000249600</name>
</gene>
<accession>A0A9W6TFB6</accession>
<protein>
    <submittedName>
        <fullName evidence="2">Unnamed protein product</fullName>
    </submittedName>
</protein>
<organism evidence="2 3">
    <name type="scientific">Phytophthora lilii</name>
    <dbReference type="NCBI Taxonomy" id="2077276"/>
    <lineage>
        <taxon>Eukaryota</taxon>
        <taxon>Sar</taxon>
        <taxon>Stramenopiles</taxon>
        <taxon>Oomycota</taxon>
        <taxon>Peronosporomycetes</taxon>
        <taxon>Peronosporales</taxon>
        <taxon>Peronosporaceae</taxon>
        <taxon>Phytophthora</taxon>
    </lineage>
</organism>
<dbReference type="PANTHER" id="PTHR12203">
    <property type="entry name" value="KDEL LYS-ASP-GLU-LEU CONTAINING - RELATED"/>
    <property type="match status" value="1"/>
</dbReference>
<dbReference type="EMBL" id="BSXW01000089">
    <property type="protein sequence ID" value="GMF11825.1"/>
    <property type="molecule type" value="Genomic_DNA"/>
</dbReference>
<dbReference type="InterPro" id="IPR051091">
    <property type="entry name" value="O-Glucosyltr/Glycosyltrsf_90"/>
</dbReference>
<name>A0A9W6TFB6_9STRA</name>
<dbReference type="InterPro" id="IPR006598">
    <property type="entry name" value="CAP10"/>
</dbReference>
<proteinExistence type="predicted"/>
<dbReference type="OrthoDB" id="541052at2759"/>
<comment type="caution">
    <text evidence="2">The sequence shown here is derived from an EMBL/GenBank/DDBJ whole genome shotgun (WGS) entry which is preliminary data.</text>
</comment>
<dbReference type="Proteomes" id="UP001165083">
    <property type="component" value="Unassembled WGS sequence"/>
</dbReference>
<feature type="domain" description="Glycosyl transferase CAP10" evidence="1">
    <location>
        <begin position="194"/>
        <end position="393"/>
    </location>
</feature>
<evidence type="ECO:0000259" key="1">
    <source>
        <dbReference type="SMART" id="SM00672"/>
    </source>
</evidence>
<dbReference type="PANTHER" id="PTHR12203:SF119">
    <property type="entry name" value="GLYCOSYL TRANSFERASE CAP10 DOMAIN-CONTAINING PROTEIN"/>
    <property type="match status" value="1"/>
</dbReference>
<evidence type="ECO:0000313" key="2">
    <source>
        <dbReference type="EMBL" id="GMF11825.1"/>
    </source>
</evidence>
<keyword evidence="3" id="KW-1185">Reference proteome</keyword>
<dbReference type="AlphaFoldDB" id="A0A9W6TFB6"/>
<dbReference type="SMART" id="SM00672">
    <property type="entry name" value="CAP10"/>
    <property type="match status" value="1"/>
</dbReference>
<evidence type="ECO:0000313" key="3">
    <source>
        <dbReference type="Proteomes" id="UP001165083"/>
    </source>
</evidence>